<dbReference type="RefSeq" id="WP_075361403.1">
    <property type="nucleotide sequence ID" value="NZ_MPDM01000003.1"/>
</dbReference>
<dbReference type="SUPFAM" id="SSF55811">
    <property type="entry name" value="Nudix"/>
    <property type="match status" value="1"/>
</dbReference>
<organism evidence="3 4">
    <name type="scientific">Boudabousia marimammalium</name>
    <dbReference type="NCBI Taxonomy" id="156892"/>
    <lineage>
        <taxon>Bacteria</taxon>
        <taxon>Bacillati</taxon>
        <taxon>Actinomycetota</taxon>
        <taxon>Actinomycetes</taxon>
        <taxon>Actinomycetales</taxon>
        <taxon>Actinomycetaceae</taxon>
        <taxon>Boudabousia</taxon>
    </lineage>
</organism>
<comment type="caution">
    <text evidence="3">The sequence shown here is derived from an EMBL/GenBank/DDBJ whole genome shotgun (WGS) entry which is preliminary data.</text>
</comment>
<keyword evidence="4" id="KW-1185">Reference proteome</keyword>
<dbReference type="Proteomes" id="UP000186465">
    <property type="component" value="Unassembled WGS sequence"/>
</dbReference>
<dbReference type="AlphaFoldDB" id="A0A1Q5PRB3"/>
<dbReference type="STRING" id="156892.BM477_04120"/>
<evidence type="ECO:0000313" key="3">
    <source>
        <dbReference type="EMBL" id="OKL50076.1"/>
    </source>
</evidence>
<dbReference type="Gene3D" id="3.90.79.10">
    <property type="entry name" value="Nucleoside Triphosphate Pyrophosphohydrolase"/>
    <property type="match status" value="1"/>
</dbReference>
<name>A0A1Q5PRB3_9ACTO</name>
<dbReference type="GO" id="GO:0006753">
    <property type="term" value="P:nucleoside phosphate metabolic process"/>
    <property type="evidence" value="ECO:0007669"/>
    <property type="project" value="TreeGrafter"/>
</dbReference>
<dbReference type="PANTHER" id="PTHR11839:SF31">
    <property type="entry name" value="ADP-RIBOSE PYROPHOSPHATASE"/>
    <property type="match status" value="1"/>
</dbReference>
<reference evidence="4" key="1">
    <citation type="submission" date="2016-11" db="EMBL/GenBank/DDBJ databases">
        <title>Actinomyces gypaetusis sp. nov. isolated from Gypaetus barbatus in Qinghai Tibet Plateau China.</title>
        <authorList>
            <person name="Meng X."/>
        </authorList>
    </citation>
    <scope>NUCLEOTIDE SEQUENCE [LARGE SCALE GENOMIC DNA]</scope>
    <source>
        <strain evidence="4">DSM 15383</strain>
    </source>
</reference>
<dbReference type="OrthoDB" id="9806150at2"/>
<proteinExistence type="predicted"/>
<gene>
    <name evidence="3" type="ORF">BM477_04120</name>
</gene>
<keyword evidence="1" id="KW-0378">Hydrolase</keyword>
<dbReference type="PANTHER" id="PTHR11839">
    <property type="entry name" value="UDP/ADP-SUGAR PYROPHOSPHATASE"/>
    <property type="match status" value="1"/>
</dbReference>
<dbReference type="InterPro" id="IPR015797">
    <property type="entry name" value="NUDIX_hydrolase-like_dom_sf"/>
</dbReference>
<feature type="domain" description="Nudix hydrolase" evidence="2">
    <location>
        <begin position="54"/>
        <end position="192"/>
    </location>
</feature>
<dbReference type="InterPro" id="IPR000086">
    <property type="entry name" value="NUDIX_hydrolase_dom"/>
</dbReference>
<evidence type="ECO:0000313" key="4">
    <source>
        <dbReference type="Proteomes" id="UP000186465"/>
    </source>
</evidence>
<evidence type="ECO:0000256" key="1">
    <source>
        <dbReference type="ARBA" id="ARBA00022801"/>
    </source>
</evidence>
<dbReference type="GO" id="GO:0016787">
    <property type="term" value="F:hydrolase activity"/>
    <property type="evidence" value="ECO:0007669"/>
    <property type="project" value="UniProtKB-KW"/>
</dbReference>
<dbReference type="PROSITE" id="PS51462">
    <property type="entry name" value="NUDIX"/>
    <property type="match status" value="1"/>
</dbReference>
<dbReference type="EMBL" id="MPDM01000003">
    <property type="protein sequence ID" value="OKL50076.1"/>
    <property type="molecule type" value="Genomic_DNA"/>
</dbReference>
<dbReference type="Pfam" id="PF00293">
    <property type="entry name" value="NUDIX"/>
    <property type="match status" value="1"/>
</dbReference>
<protein>
    <submittedName>
        <fullName evidence="3">ADP-ribose diphosphatase</fullName>
    </submittedName>
</protein>
<accession>A0A1Q5PRB3</accession>
<evidence type="ECO:0000259" key="2">
    <source>
        <dbReference type="PROSITE" id="PS51462"/>
    </source>
</evidence>
<dbReference type="GO" id="GO:0005829">
    <property type="term" value="C:cytosol"/>
    <property type="evidence" value="ECO:0007669"/>
    <property type="project" value="TreeGrafter"/>
</dbReference>
<sequence length="216" mass="24585">MNIPVLEASQLVDERIAKPVENTTDIWQGRFFSLHEDQVRLTEGSEPVSREYVKHPGAVAVVPLRVVDGREQVLMIKQYRHPVRVSLWEYPAGLLDVAGEDYLQAAQRELAEETDLHANQWDVLVDYFATPGGHTESLRIFLARDLEEIPEAEKTFERDEEEALFEWAWVDLDDAAAAVAAGKLHNPSAVTGTLVTYYSREKGWSTLRPAESRWLR</sequence>
<dbReference type="GO" id="GO:0019693">
    <property type="term" value="P:ribose phosphate metabolic process"/>
    <property type="evidence" value="ECO:0007669"/>
    <property type="project" value="TreeGrafter"/>
</dbReference>